<sequence length="388" mass="40672">MHPVHVSFSPEPDVGHLILDEYTVPNSFSLRYPTRLLFAAAVGALALSGLTISPAFADNDGLSGAPAQESGAADGRTRFSYQAAPGQHLDDFYTVHNTGTTTQTFTVFATDAFNTDDGGYGLLNTDVPPTQAGSWVTFADGAKQVSVPLEPGQSSLVPFSVDVPADAGPGDHGAGIVISLLTPNGEILVDKRVATRLYVRVPGDLQPNLTISNVSAVYNGEVNPFTGSTDVTFTVVNNGNVALGATTLVGASALFGIPAGEPQRGELSELLPGNSQTMTVRVPGVPQVGYLNPYVKLAPTVDEDALNPGPLREVSRDTIILAMPWLLLGLLVIAAIVFFGIRIRNKRDEKNARAWLEYAEAEALRKAQAEAAAQAPQGETVGQGVGAP</sequence>
<accession>A0A2M9C398</accession>
<evidence type="ECO:0000313" key="3">
    <source>
        <dbReference type="Proteomes" id="UP000230161"/>
    </source>
</evidence>
<dbReference type="Proteomes" id="UP000230161">
    <property type="component" value="Unassembled WGS sequence"/>
</dbReference>
<comment type="caution">
    <text evidence="2">The sequence shown here is derived from an EMBL/GenBank/DDBJ whole genome shotgun (WGS) entry which is preliminary data.</text>
</comment>
<keyword evidence="1" id="KW-0472">Membrane</keyword>
<feature type="transmembrane region" description="Helical" evidence="1">
    <location>
        <begin position="319"/>
        <end position="341"/>
    </location>
</feature>
<reference evidence="2 3" key="1">
    <citation type="submission" date="2017-11" db="EMBL/GenBank/DDBJ databases">
        <title>Genomic Encyclopedia of Archaeal and Bacterial Type Strains, Phase II (KMG-II): From Individual Species to Whole Genera.</title>
        <authorList>
            <person name="Goeker M."/>
        </authorList>
    </citation>
    <scope>NUCLEOTIDE SEQUENCE [LARGE SCALE GENOMIC DNA]</scope>
    <source>
        <strain evidence="2 3">DSM 25625</strain>
    </source>
</reference>
<protein>
    <submittedName>
        <fullName evidence="2">Dihydroorotate dehydrogenase (Fumarate)</fullName>
    </submittedName>
</protein>
<keyword evidence="1" id="KW-1133">Transmembrane helix</keyword>
<name>A0A2M9C398_9MICO</name>
<evidence type="ECO:0000313" key="2">
    <source>
        <dbReference type="EMBL" id="PJJ64982.1"/>
    </source>
</evidence>
<keyword evidence="1" id="KW-0812">Transmembrane</keyword>
<dbReference type="AlphaFoldDB" id="A0A2M9C398"/>
<organism evidence="2 3">
    <name type="scientific">Compostimonas suwonensis</name>
    <dbReference type="NCBI Taxonomy" id="1048394"/>
    <lineage>
        <taxon>Bacteria</taxon>
        <taxon>Bacillati</taxon>
        <taxon>Actinomycetota</taxon>
        <taxon>Actinomycetes</taxon>
        <taxon>Micrococcales</taxon>
        <taxon>Microbacteriaceae</taxon>
        <taxon>Compostimonas</taxon>
    </lineage>
</organism>
<proteinExistence type="predicted"/>
<keyword evidence="3" id="KW-1185">Reference proteome</keyword>
<dbReference type="EMBL" id="PGFB01000001">
    <property type="protein sequence ID" value="PJJ64982.1"/>
    <property type="molecule type" value="Genomic_DNA"/>
</dbReference>
<evidence type="ECO:0000256" key="1">
    <source>
        <dbReference type="SAM" id="Phobius"/>
    </source>
</evidence>
<gene>
    <name evidence="2" type="ORF">CLV54_0007</name>
</gene>